<keyword evidence="3" id="KW-1185">Reference proteome</keyword>
<organism evidence="2 3">
    <name type="scientific">Liparis tanakae</name>
    <name type="common">Tanaka's snailfish</name>
    <dbReference type="NCBI Taxonomy" id="230148"/>
    <lineage>
        <taxon>Eukaryota</taxon>
        <taxon>Metazoa</taxon>
        <taxon>Chordata</taxon>
        <taxon>Craniata</taxon>
        <taxon>Vertebrata</taxon>
        <taxon>Euteleostomi</taxon>
        <taxon>Actinopterygii</taxon>
        <taxon>Neopterygii</taxon>
        <taxon>Teleostei</taxon>
        <taxon>Neoteleostei</taxon>
        <taxon>Acanthomorphata</taxon>
        <taxon>Eupercaria</taxon>
        <taxon>Perciformes</taxon>
        <taxon>Cottioidei</taxon>
        <taxon>Cottales</taxon>
        <taxon>Liparidae</taxon>
        <taxon>Liparis</taxon>
    </lineage>
</organism>
<evidence type="ECO:0000313" key="3">
    <source>
        <dbReference type="Proteomes" id="UP000314294"/>
    </source>
</evidence>
<dbReference type="AlphaFoldDB" id="A0A4Z2GUL9"/>
<dbReference type="EMBL" id="SRLO01000428">
    <property type="protein sequence ID" value="TNN56443.1"/>
    <property type="molecule type" value="Genomic_DNA"/>
</dbReference>
<comment type="caution">
    <text evidence="2">The sequence shown here is derived from an EMBL/GenBank/DDBJ whole genome shotgun (WGS) entry which is preliminary data.</text>
</comment>
<feature type="compositionally biased region" description="Polar residues" evidence="1">
    <location>
        <begin position="16"/>
        <end position="26"/>
    </location>
</feature>
<evidence type="ECO:0000256" key="1">
    <source>
        <dbReference type="SAM" id="MobiDB-lite"/>
    </source>
</evidence>
<protein>
    <submittedName>
        <fullName evidence="2">Uncharacterized protein</fullName>
    </submittedName>
</protein>
<accession>A0A4Z2GUL9</accession>
<dbReference type="Proteomes" id="UP000314294">
    <property type="component" value="Unassembled WGS sequence"/>
</dbReference>
<reference evidence="2 3" key="1">
    <citation type="submission" date="2019-03" db="EMBL/GenBank/DDBJ databases">
        <title>First draft genome of Liparis tanakae, snailfish: a comprehensive survey of snailfish specific genes.</title>
        <authorList>
            <person name="Kim W."/>
            <person name="Song I."/>
            <person name="Jeong J.-H."/>
            <person name="Kim D."/>
            <person name="Kim S."/>
            <person name="Ryu S."/>
            <person name="Song J.Y."/>
            <person name="Lee S.K."/>
        </authorList>
    </citation>
    <scope>NUCLEOTIDE SEQUENCE [LARGE SCALE GENOMIC DNA]</scope>
    <source>
        <tissue evidence="2">Muscle</tissue>
    </source>
</reference>
<proteinExistence type="predicted"/>
<feature type="region of interest" description="Disordered" evidence="1">
    <location>
        <begin position="1"/>
        <end position="50"/>
    </location>
</feature>
<evidence type="ECO:0000313" key="2">
    <source>
        <dbReference type="EMBL" id="TNN56443.1"/>
    </source>
</evidence>
<name>A0A4Z2GUL9_9TELE</name>
<sequence>MEERFSKEEDDHDDTLNLSTKSTQLKTEGWRGVPSASLPWPRQTSTPRRSRSVSIMLGLPDAAVSGGQQQLSLLTRDSTRIVDARQTAVIPGGRLTD</sequence>
<gene>
    <name evidence="2" type="ORF">EYF80_033313</name>
</gene>